<dbReference type="GO" id="GO:0045454">
    <property type="term" value="P:cell redox homeostasis"/>
    <property type="evidence" value="ECO:0007669"/>
    <property type="project" value="InterPro"/>
</dbReference>
<feature type="binding site" evidence="8">
    <location>
        <begin position="189"/>
        <end position="196"/>
    </location>
    <ligand>
        <name>NAD(+)</name>
        <dbReference type="ChEBI" id="CHEBI:57540"/>
    </ligand>
</feature>
<feature type="binding site" evidence="8">
    <location>
        <position position="317"/>
    </location>
    <ligand>
        <name>FAD</name>
        <dbReference type="ChEBI" id="CHEBI:57692"/>
    </ligand>
</feature>
<evidence type="ECO:0000256" key="2">
    <source>
        <dbReference type="ARBA" id="ARBA00022630"/>
    </source>
</evidence>
<dbReference type="FunFam" id="3.50.50.60:FF:000235">
    <property type="entry name" value="Glutathione reductase"/>
    <property type="match status" value="1"/>
</dbReference>
<dbReference type="Gene3D" id="3.50.50.60">
    <property type="entry name" value="FAD/NAD(P)-binding domain"/>
    <property type="match status" value="2"/>
</dbReference>
<keyword evidence="12" id="KW-1185">Reference proteome</keyword>
<evidence type="ECO:0000313" key="11">
    <source>
        <dbReference type="EMBL" id="KZT39829.1"/>
    </source>
</evidence>
<dbReference type="Pfam" id="PF07992">
    <property type="entry name" value="Pyr_redox_2"/>
    <property type="match status" value="1"/>
</dbReference>
<sequence>MSAEAQPKHYDFIVVGGGPGGGVCAMRARSFGKKVAIVEYTEHYGGTCVNLGSYPKKLMWYAADLADQSRHYPAYGFPETQTSPEFDWASFKRSRDNWVTDHATAYAAKWIRAGVELIKGFARFVDESTLQITEKDGSQYLVTANNICIATGAKPALPSDEEIPGASLGIDSDGFFDLPMQPRRIAIVGAGYIGAELAGIFHALGTEVHLLIRQETVLRTFDVTIQETLTSWIEKGINIHKNTQVKKVEGIKGGVLIVHTDEGESIEVDILLWAVGRKANIDGLGLDAAGVKTNEKGDILVDEYQSTTASGITAIGDVCGRPSLTPVSVAAGRAVAARLFGPPAFSEEVLSYEFIPSVVFTHPTIGAVGLTESEARQQYGDGVKIYSSSFNALYFDFLPKKEPSVYKLICVGDEEKIVGLHIIGQGSDEFTQGFAVAIRMGATKRDFEKTVGIHPTSAESLIFMLY</sequence>
<reference evidence="11 12" key="1">
    <citation type="journal article" date="2016" name="Mol. Biol. Evol.">
        <title>Comparative Genomics of Early-Diverging Mushroom-Forming Fungi Provides Insights into the Origins of Lignocellulose Decay Capabilities.</title>
        <authorList>
            <person name="Nagy L.G."/>
            <person name="Riley R."/>
            <person name="Tritt A."/>
            <person name="Adam C."/>
            <person name="Daum C."/>
            <person name="Floudas D."/>
            <person name="Sun H."/>
            <person name="Yadav J.S."/>
            <person name="Pangilinan J."/>
            <person name="Larsson K.H."/>
            <person name="Matsuura K."/>
            <person name="Barry K."/>
            <person name="Labutti K."/>
            <person name="Kuo R."/>
            <person name="Ohm R.A."/>
            <person name="Bhattacharya S.S."/>
            <person name="Shirouzu T."/>
            <person name="Yoshinaga Y."/>
            <person name="Martin F.M."/>
            <person name="Grigoriev I.V."/>
            <person name="Hibbett D.S."/>
        </authorList>
    </citation>
    <scope>NUCLEOTIDE SEQUENCE [LARGE SCALE GENOMIC DNA]</scope>
    <source>
        <strain evidence="11 12">HHB10207 ss-3</strain>
    </source>
</reference>
<feature type="domain" description="Pyridine nucleotide-disulphide oxidoreductase dimerisation" evidence="9">
    <location>
        <begin position="355"/>
        <end position="461"/>
    </location>
</feature>
<evidence type="ECO:0000256" key="7">
    <source>
        <dbReference type="PIRSR" id="PIRSR000350-2"/>
    </source>
</evidence>
<dbReference type="OrthoDB" id="5956163at2759"/>
<evidence type="ECO:0000256" key="8">
    <source>
        <dbReference type="PIRSR" id="PIRSR000350-3"/>
    </source>
</evidence>
<dbReference type="SUPFAM" id="SSF51905">
    <property type="entry name" value="FAD/NAD(P)-binding domain"/>
    <property type="match status" value="1"/>
</dbReference>
<dbReference type="GO" id="GO:0004362">
    <property type="term" value="F:glutathione-disulfide reductase (NADPH) activity"/>
    <property type="evidence" value="ECO:0007669"/>
    <property type="project" value="TreeGrafter"/>
</dbReference>
<dbReference type="Gene3D" id="3.30.390.30">
    <property type="match status" value="1"/>
</dbReference>
<evidence type="ECO:0000256" key="6">
    <source>
        <dbReference type="ARBA" id="ARBA00023284"/>
    </source>
</evidence>
<keyword evidence="6" id="KW-0676">Redox-active center</keyword>
<organism evidence="11 12">
    <name type="scientific">Sistotremastrum suecicum HHB10207 ss-3</name>
    <dbReference type="NCBI Taxonomy" id="1314776"/>
    <lineage>
        <taxon>Eukaryota</taxon>
        <taxon>Fungi</taxon>
        <taxon>Dikarya</taxon>
        <taxon>Basidiomycota</taxon>
        <taxon>Agaricomycotina</taxon>
        <taxon>Agaricomycetes</taxon>
        <taxon>Sistotremastrales</taxon>
        <taxon>Sistotremastraceae</taxon>
        <taxon>Sistotremastrum</taxon>
    </lineage>
</organism>
<dbReference type="InterPro" id="IPR001100">
    <property type="entry name" value="Pyr_nuc-diS_OxRdtase"/>
</dbReference>
<keyword evidence="4" id="KW-0560">Oxidoreductase</keyword>
<evidence type="ECO:0000313" key="12">
    <source>
        <dbReference type="Proteomes" id="UP000076798"/>
    </source>
</evidence>
<feature type="active site" description="Proton acceptor" evidence="7">
    <location>
        <position position="454"/>
    </location>
</feature>
<dbReference type="PANTHER" id="PTHR42737:SF2">
    <property type="entry name" value="GLUTATHIONE REDUCTASE"/>
    <property type="match status" value="1"/>
</dbReference>
<keyword evidence="5" id="KW-1015">Disulfide bond</keyword>
<gene>
    <name evidence="11" type="ORF">SISSUDRAFT_570082</name>
</gene>
<dbReference type="PANTHER" id="PTHR42737">
    <property type="entry name" value="GLUTATHIONE REDUCTASE"/>
    <property type="match status" value="1"/>
</dbReference>
<evidence type="ECO:0000259" key="10">
    <source>
        <dbReference type="Pfam" id="PF07992"/>
    </source>
</evidence>
<evidence type="ECO:0000256" key="1">
    <source>
        <dbReference type="ARBA" id="ARBA00007532"/>
    </source>
</evidence>
<dbReference type="GO" id="GO:0050660">
    <property type="term" value="F:flavin adenine dinucleotide binding"/>
    <property type="evidence" value="ECO:0007669"/>
    <property type="project" value="InterPro"/>
</dbReference>
<dbReference type="PIRSF" id="PIRSF000350">
    <property type="entry name" value="Mercury_reductase_MerA"/>
    <property type="match status" value="1"/>
</dbReference>
<dbReference type="SUPFAM" id="SSF55424">
    <property type="entry name" value="FAD/NAD-linked reductases, dimerisation (C-terminal) domain"/>
    <property type="match status" value="1"/>
</dbReference>
<feature type="binding site" evidence="8">
    <location>
        <position position="57"/>
    </location>
    <ligand>
        <name>FAD</name>
        <dbReference type="ChEBI" id="CHEBI:57692"/>
    </ligand>
</feature>
<dbReference type="InterPro" id="IPR023753">
    <property type="entry name" value="FAD/NAD-binding_dom"/>
</dbReference>
<keyword evidence="8" id="KW-0547">Nucleotide-binding</keyword>
<comment type="similarity">
    <text evidence="1">Belongs to the class-I pyridine nucleotide-disulfide oxidoreductase family.</text>
</comment>
<dbReference type="InterPro" id="IPR016156">
    <property type="entry name" value="FAD/NAD-linked_Rdtase_dimer_sf"/>
</dbReference>
<dbReference type="PRINTS" id="PR00368">
    <property type="entry name" value="FADPNR"/>
</dbReference>
<comment type="cofactor">
    <cofactor evidence="8">
        <name>FAD</name>
        <dbReference type="ChEBI" id="CHEBI:57692"/>
    </cofactor>
    <text evidence="8">Binds 1 FAD per subunit.</text>
</comment>
<evidence type="ECO:0000256" key="3">
    <source>
        <dbReference type="ARBA" id="ARBA00022827"/>
    </source>
</evidence>
<keyword evidence="8" id="KW-0520">NAD</keyword>
<dbReference type="InterPro" id="IPR046952">
    <property type="entry name" value="GSHR/TRXR-like"/>
</dbReference>
<dbReference type="GO" id="GO:0005829">
    <property type="term" value="C:cytosol"/>
    <property type="evidence" value="ECO:0007669"/>
    <property type="project" value="TreeGrafter"/>
</dbReference>
<dbReference type="GO" id="GO:0034599">
    <property type="term" value="P:cellular response to oxidative stress"/>
    <property type="evidence" value="ECO:0007669"/>
    <property type="project" value="TreeGrafter"/>
</dbReference>
<dbReference type="NCBIfam" id="NF004776">
    <property type="entry name" value="PRK06116.1"/>
    <property type="match status" value="1"/>
</dbReference>
<dbReference type="PRINTS" id="PR00411">
    <property type="entry name" value="PNDRDTASEI"/>
</dbReference>
<keyword evidence="3 8" id="KW-0274">FAD</keyword>
<feature type="binding site" evidence="8">
    <location>
        <position position="276"/>
    </location>
    <ligand>
        <name>NAD(+)</name>
        <dbReference type="ChEBI" id="CHEBI:57540"/>
    </ligand>
</feature>
<dbReference type="Proteomes" id="UP000076798">
    <property type="component" value="Unassembled WGS sequence"/>
</dbReference>
<dbReference type="GO" id="GO:0005739">
    <property type="term" value="C:mitochondrion"/>
    <property type="evidence" value="ECO:0007669"/>
    <property type="project" value="TreeGrafter"/>
</dbReference>
<dbReference type="STRING" id="1314776.A0A166EQH0"/>
<evidence type="ECO:0000259" key="9">
    <source>
        <dbReference type="Pfam" id="PF02852"/>
    </source>
</evidence>
<keyword evidence="2" id="KW-0285">Flavoprotein</keyword>
<name>A0A166EQH0_9AGAM</name>
<protein>
    <submittedName>
        <fullName evidence="11">FAD/NAD(P)-binding domain-containing protein</fullName>
    </submittedName>
</protein>
<dbReference type="InterPro" id="IPR036188">
    <property type="entry name" value="FAD/NAD-bd_sf"/>
</dbReference>
<dbReference type="Pfam" id="PF02852">
    <property type="entry name" value="Pyr_redox_dim"/>
    <property type="match status" value="1"/>
</dbReference>
<proteinExistence type="inferred from homology"/>
<evidence type="ECO:0000256" key="5">
    <source>
        <dbReference type="ARBA" id="ARBA00023157"/>
    </source>
</evidence>
<dbReference type="InterPro" id="IPR004099">
    <property type="entry name" value="Pyr_nucl-diS_OxRdtase_dimer"/>
</dbReference>
<evidence type="ECO:0000256" key="4">
    <source>
        <dbReference type="ARBA" id="ARBA00023002"/>
    </source>
</evidence>
<dbReference type="EMBL" id="KV428040">
    <property type="protein sequence ID" value="KZT39829.1"/>
    <property type="molecule type" value="Genomic_DNA"/>
</dbReference>
<feature type="domain" description="FAD/NAD(P)-binding" evidence="10">
    <location>
        <begin position="10"/>
        <end position="332"/>
    </location>
</feature>
<accession>A0A166EQH0</accession>
<dbReference type="GO" id="GO:0006749">
    <property type="term" value="P:glutathione metabolic process"/>
    <property type="evidence" value="ECO:0007669"/>
    <property type="project" value="TreeGrafter"/>
</dbReference>
<dbReference type="AlphaFoldDB" id="A0A166EQH0"/>